<keyword evidence="7 18" id="KW-0812">Transmembrane</keyword>
<evidence type="ECO:0000256" key="15">
    <source>
        <dbReference type="ARBA" id="ARBA00023136"/>
    </source>
</evidence>
<evidence type="ECO:0000256" key="8">
    <source>
        <dbReference type="ARBA" id="ARBA00022792"/>
    </source>
</evidence>
<name>A0A9E7V4F8_9CHEL</name>
<feature type="transmembrane region" description="Helical" evidence="18">
    <location>
        <begin position="154"/>
        <end position="176"/>
    </location>
</feature>
<evidence type="ECO:0000256" key="17">
    <source>
        <dbReference type="ARBA" id="ARBA00049551"/>
    </source>
</evidence>
<dbReference type="Pfam" id="PF00361">
    <property type="entry name" value="Proton_antipo_M"/>
    <property type="match status" value="1"/>
</dbReference>
<evidence type="ECO:0000256" key="3">
    <source>
        <dbReference type="ARBA" id="ARBA00012944"/>
    </source>
</evidence>
<keyword evidence="9" id="KW-1278">Translocase</keyword>
<keyword evidence="5" id="KW-0813">Transport</keyword>
<feature type="transmembrane region" description="Helical" evidence="18">
    <location>
        <begin position="453"/>
        <end position="474"/>
    </location>
</feature>
<feature type="transmembrane region" description="Helical" evidence="18">
    <location>
        <begin position="419"/>
        <end position="441"/>
    </location>
</feature>
<accession>A0A9E7V4F8</accession>
<feature type="transmembrane region" description="Helical" evidence="18">
    <location>
        <begin position="547"/>
        <end position="569"/>
    </location>
</feature>
<dbReference type="GO" id="GO:0015990">
    <property type="term" value="P:electron transport coupled proton transport"/>
    <property type="evidence" value="ECO:0007669"/>
    <property type="project" value="TreeGrafter"/>
</dbReference>
<evidence type="ECO:0000259" key="19">
    <source>
        <dbReference type="Pfam" id="PF00361"/>
    </source>
</evidence>
<evidence type="ECO:0000256" key="14">
    <source>
        <dbReference type="ARBA" id="ARBA00023128"/>
    </source>
</evidence>
<evidence type="ECO:0000256" key="16">
    <source>
        <dbReference type="ARBA" id="ARBA00031027"/>
    </source>
</evidence>
<dbReference type="GO" id="GO:0008137">
    <property type="term" value="F:NADH dehydrogenase (ubiquinone) activity"/>
    <property type="evidence" value="ECO:0007669"/>
    <property type="project" value="UniProtKB-EC"/>
</dbReference>
<dbReference type="GO" id="GO:0003954">
    <property type="term" value="F:NADH dehydrogenase activity"/>
    <property type="evidence" value="ECO:0007669"/>
    <property type="project" value="TreeGrafter"/>
</dbReference>
<feature type="transmembrane region" description="Helical" evidence="18">
    <location>
        <begin position="217"/>
        <end position="235"/>
    </location>
</feature>
<evidence type="ECO:0000256" key="10">
    <source>
        <dbReference type="ARBA" id="ARBA00022982"/>
    </source>
</evidence>
<dbReference type="InterPro" id="IPR001750">
    <property type="entry name" value="ND/Mrp_TM"/>
</dbReference>
<feature type="domain" description="NADH:quinone oxidoreductase/Mrp antiporter transmembrane" evidence="19">
    <location>
        <begin position="109"/>
        <end position="388"/>
    </location>
</feature>
<dbReference type="AlphaFoldDB" id="A0A9E7V4F8"/>
<dbReference type="InterPro" id="IPR003945">
    <property type="entry name" value="NU5C-like"/>
</dbReference>
<keyword evidence="15 18" id="KW-0472">Membrane</keyword>
<protein>
    <recommendedName>
        <fullName evidence="4">NADH-ubiquinone oxidoreductase chain 5</fullName>
        <ecNumber evidence="3">7.1.1.2</ecNumber>
    </recommendedName>
    <alternativeName>
        <fullName evidence="16">NADH dehydrogenase subunit 5</fullName>
    </alternativeName>
</protein>
<dbReference type="EMBL" id="OK623747">
    <property type="protein sequence ID" value="UYX57809.1"/>
    <property type="molecule type" value="Genomic_DNA"/>
</dbReference>
<keyword evidence="8" id="KW-0999">Mitochondrion inner membrane</keyword>
<dbReference type="GO" id="GO:0042773">
    <property type="term" value="P:ATP synthesis coupled electron transport"/>
    <property type="evidence" value="ECO:0007669"/>
    <property type="project" value="InterPro"/>
</dbReference>
<keyword evidence="12" id="KW-0520">NAD</keyword>
<dbReference type="PANTHER" id="PTHR42829:SF2">
    <property type="entry name" value="NADH-UBIQUINONE OXIDOREDUCTASE CHAIN 5"/>
    <property type="match status" value="1"/>
</dbReference>
<keyword evidence="6" id="KW-0679">Respiratory chain</keyword>
<dbReference type="PANTHER" id="PTHR42829">
    <property type="entry name" value="NADH-UBIQUINONE OXIDOREDUCTASE CHAIN 5"/>
    <property type="match status" value="1"/>
</dbReference>
<evidence type="ECO:0000256" key="5">
    <source>
        <dbReference type="ARBA" id="ARBA00022448"/>
    </source>
</evidence>
<gene>
    <name evidence="21" type="primary">nad5</name>
</gene>
<feature type="transmembrane region" description="Helical" evidence="18">
    <location>
        <begin position="114"/>
        <end position="133"/>
    </location>
</feature>
<feature type="transmembrane region" description="Helical" evidence="18">
    <location>
        <begin position="247"/>
        <end position="265"/>
    </location>
</feature>
<evidence type="ECO:0000256" key="9">
    <source>
        <dbReference type="ARBA" id="ARBA00022967"/>
    </source>
</evidence>
<comment type="catalytic activity">
    <reaction evidence="17">
        <text>a ubiquinone + NADH + 5 H(+)(in) = a ubiquinol + NAD(+) + 4 H(+)(out)</text>
        <dbReference type="Rhea" id="RHEA:29091"/>
        <dbReference type="Rhea" id="RHEA-COMP:9565"/>
        <dbReference type="Rhea" id="RHEA-COMP:9566"/>
        <dbReference type="ChEBI" id="CHEBI:15378"/>
        <dbReference type="ChEBI" id="CHEBI:16389"/>
        <dbReference type="ChEBI" id="CHEBI:17976"/>
        <dbReference type="ChEBI" id="CHEBI:57540"/>
        <dbReference type="ChEBI" id="CHEBI:57945"/>
        <dbReference type="EC" id="7.1.1.2"/>
    </reaction>
</comment>
<geneLocation type="mitochondrion" evidence="21"/>
<sequence length="570" mass="66218">MLYLKYYMLKIISMIMFFFGILFLILSLVFKFMSMNLILEWSIIKIMSMDMKIILMMDFYSLFFSFIVMYISSSIILFSEYYMEGTKMMNRFIILMLLFVISMILLIYSSNMIFLLLGWDGLGLVSFLLVIFYQNKSSLAGGVLTILSNRLGDGFLILGLCMMYDMMSYNYIYMIYLDNKYMYFMILILLACMTKSAQFPFSAWLPAAMAAPTPVSSLVHSSTLVTAGVYLLIRYSDCLKFMNFNTILLYSCLITMLMSGLSAMYENDLKKIVALSTLSQLSLMMLAVSLGMYDMAYFHLITHATFKSLMFLCVGVLMHGYSGYQDMRFMSTKLYKSNFLSILMIYTFMTLGGMFFLSGFYSKDLIIEFIFMNNYSIFVMIMLYLGSMLTIMYSVRVIYMIYTNSLCFNSLSMSLGSNLLLLPLGMLFFLSIFSGSLMSWLLLDSPMYIILNFYSKIIILLLIIVSLVISYSFIKLFLMINIKNNIFNSFLNSMWFMNYFSSQHIINFSLVYSMNINKLIDKGWSEKMGGLGVYSKLINLSKLSNNYYYYNISMYLVSFIIWILIILFII</sequence>
<dbReference type="PRINTS" id="PR01434">
    <property type="entry name" value="NADHDHGNASE5"/>
</dbReference>
<feature type="transmembrane region" description="Helical" evidence="18">
    <location>
        <begin position="296"/>
        <end position="318"/>
    </location>
</feature>
<evidence type="ECO:0000313" key="21">
    <source>
        <dbReference type="EMBL" id="UYX57809.1"/>
    </source>
</evidence>
<evidence type="ECO:0000256" key="2">
    <source>
        <dbReference type="ARBA" id="ARBA00004448"/>
    </source>
</evidence>
<feature type="transmembrane region" description="Helical" evidence="18">
    <location>
        <begin position="90"/>
        <end position="108"/>
    </location>
</feature>
<reference evidence="21" key="1">
    <citation type="journal article" date="2022" name="Polar Biol.">
        <title>Mitochondrial genomes provide insight into interfamilial relationships within Pycnogonida.</title>
        <authorList>
            <person name="Zehnpfennig J.R."/>
            <person name="Varney R.M."/>
            <person name="Halanych K.M."/>
            <person name="Mahon A.R."/>
        </authorList>
    </citation>
    <scope>NUCLEOTIDE SEQUENCE</scope>
</reference>
<evidence type="ECO:0000256" key="4">
    <source>
        <dbReference type="ARBA" id="ARBA00021096"/>
    </source>
</evidence>
<keyword evidence="13" id="KW-0830">Ubiquinone</keyword>
<evidence type="ECO:0000256" key="11">
    <source>
        <dbReference type="ARBA" id="ARBA00022989"/>
    </source>
</evidence>
<feature type="transmembrane region" description="Helical" evidence="18">
    <location>
        <begin position="377"/>
        <end position="399"/>
    </location>
</feature>
<evidence type="ECO:0000256" key="6">
    <source>
        <dbReference type="ARBA" id="ARBA00022660"/>
    </source>
</evidence>
<feature type="domain" description="NADH dehydrogenase subunit 5 C-terminal" evidence="20">
    <location>
        <begin position="393"/>
        <end position="569"/>
    </location>
</feature>
<dbReference type="GO" id="GO:0005743">
    <property type="term" value="C:mitochondrial inner membrane"/>
    <property type="evidence" value="ECO:0007669"/>
    <property type="project" value="UniProtKB-SubCell"/>
</dbReference>
<evidence type="ECO:0000259" key="20">
    <source>
        <dbReference type="Pfam" id="PF06455"/>
    </source>
</evidence>
<keyword evidence="11 18" id="KW-1133">Transmembrane helix</keyword>
<evidence type="ECO:0000256" key="7">
    <source>
        <dbReference type="ARBA" id="ARBA00022692"/>
    </source>
</evidence>
<dbReference type="Pfam" id="PF06455">
    <property type="entry name" value="NADH5_C"/>
    <property type="match status" value="1"/>
</dbReference>
<comment type="subcellular location">
    <subcellularLocation>
        <location evidence="2">Mitochondrion inner membrane</location>
        <topology evidence="2">Multi-pass membrane protein</topology>
    </subcellularLocation>
</comment>
<feature type="transmembrane region" description="Helical" evidence="18">
    <location>
        <begin position="182"/>
        <end position="205"/>
    </location>
</feature>
<evidence type="ECO:0000256" key="12">
    <source>
        <dbReference type="ARBA" id="ARBA00023027"/>
    </source>
</evidence>
<evidence type="ECO:0000256" key="13">
    <source>
        <dbReference type="ARBA" id="ARBA00023075"/>
    </source>
</evidence>
<keyword evidence="14 21" id="KW-0496">Mitochondrion</keyword>
<feature type="transmembrane region" description="Helical" evidence="18">
    <location>
        <begin position="339"/>
        <end position="357"/>
    </location>
</feature>
<feature type="transmembrane region" description="Helical" evidence="18">
    <location>
        <begin position="12"/>
        <end position="33"/>
    </location>
</feature>
<organism evidence="21">
    <name type="scientific">Colossendeis brevirostris</name>
    <dbReference type="NCBI Taxonomy" id="619823"/>
    <lineage>
        <taxon>Eukaryota</taxon>
        <taxon>Metazoa</taxon>
        <taxon>Ecdysozoa</taxon>
        <taxon>Arthropoda</taxon>
        <taxon>Chelicerata</taxon>
        <taxon>Pycnogonida</taxon>
        <taxon>Pantopoda</taxon>
        <taxon>Colossendeidae</taxon>
        <taxon>Colossendeis</taxon>
    </lineage>
</organism>
<evidence type="ECO:0000256" key="1">
    <source>
        <dbReference type="ARBA" id="ARBA00003257"/>
    </source>
</evidence>
<dbReference type="EC" id="7.1.1.2" evidence="3"/>
<evidence type="ECO:0000256" key="18">
    <source>
        <dbReference type="SAM" id="Phobius"/>
    </source>
</evidence>
<feature type="transmembrane region" description="Helical" evidence="18">
    <location>
        <begin position="53"/>
        <end position="78"/>
    </location>
</feature>
<proteinExistence type="predicted"/>
<dbReference type="InterPro" id="IPR010934">
    <property type="entry name" value="NADH_DH_su5_C"/>
</dbReference>
<keyword evidence="10" id="KW-0249">Electron transport</keyword>
<comment type="function">
    <text evidence="1">Core subunit of the mitochondrial membrane respiratory chain NADH dehydrogenase (Complex I) that is believed to belong to the minimal assembly required for catalysis. Complex I functions in the transfer of electrons from NADH to the respiratory chain. The immediate electron acceptor for the enzyme is believed to be ubiquinone.</text>
</comment>